<comment type="catalytic activity">
    <reaction evidence="13">
        <text>Preferential cleavage: (Ac)2-L-Lys-D-Ala-|-D-Ala. Also transpeptidation of peptidyl-alanyl moieties that are N-acyl substituents of D-alanine.</text>
        <dbReference type="EC" id="3.4.16.4"/>
    </reaction>
</comment>
<comment type="similarity">
    <text evidence="3">In the N-terminal section; belongs to the glycosyltransferase 51 family.</text>
</comment>
<keyword evidence="9" id="KW-0133">Cell shape</keyword>
<dbReference type="InterPro" id="IPR001264">
    <property type="entry name" value="Glyco_trans_51"/>
</dbReference>
<keyword evidence="5" id="KW-0645">Protease</keyword>
<evidence type="ECO:0000256" key="15">
    <source>
        <dbReference type="SAM" id="MobiDB-lite"/>
    </source>
</evidence>
<protein>
    <submittedName>
        <fullName evidence="18">PBP1A family penicillin-binding protein</fullName>
    </submittedName>
</protein>
<evidence type="ECO:0000313" key="18">
    <source>
        <dbReference type="EMBL" id="QUD90662.1"/>
    </source>
</evidence>
<dbReference type="GO" id="GO:0009252">
    <property type="term" value="P:peptidoglycan biosynthetic process"/>
    <property type="evidence" value="ECO:0007669"/>
    <property type="project" value="UniProtKB-KW"/>
</dbReference>
<dbReference type="Pfam" id="PF00912">
    <property type="entry name" value="Transgly"/>
    <property type="match status" value="1"/>
</dbReference>
<comment type="catalytic activity">
    <reaction evidence="14">
        <text>[GlcNAc-(1-&gt;4)-Mur2Ac(oyl-L-Ala-gamma-D-Glu-L-Lys-D-Ala-D-Ala)](n)-di-trans,octa-cis-undecaprenyl diphosphate + beta-D-GlcNAc-(1-&gt;4)-Mur2Ac(oyl-L-Ala-gamma-D-Glu-L-Lys-D-Ala-D-Ala)-di-trans,octa-cis-undecaprenyl diphosphate = [GlcNAc-(1-&gt;4)-Mur2Ac(oyl-L-Ala-gamma-D-Glu-L-Lys-D-Ala-D-Ala)](n+1)-di-trans,octa-cis-undecaprenyl diphosphate + di-trans,octa-cis-undecaprenyl diphosphate + H(+)</text>
        <dbReference type="Rhea" id="RHEA:23708"/>
        <dbReference type="Rhea" id="RHEA-COMP:9602"/>
        <dbReference type="Rhea" id="RHEA-COMP:9603"/>
        <dbReference type="ChEBI" id="CHEBI:15378"/>
        <dbReference type="ChEBI" id="CHEBI:58405"/>
        <dbReference type="ChEBI" id="CHEBI:60033"/>
        <dbReference type="ChEBI" id="CHEBI:78435"/>
        <dbReference type="EC" id="2.4.99.28"/>
    </reaction>
</comment>
<dbReference type="InterPro" id="IPR023346">
    <property type="entry name" value="Lysozyme-like_dom_sf"/>
</dbReference>
<evidence type="ECO:0000256" key="8">
    <source>
        <dbReference type="ARBA" id="ARBA00022801"/>
    </source>
</evidence>
<reference evidence="18" key="1">
    <citation type="submission" date="2021-04" db="EMBL/GenBank/DDBJ databases">
        <title>The complete genome sequence of Caulobacter sp. S6.</title>
        <authorList>
            <person name="Tang Y."/>
            <person name="Ouyang W."/>
            <person name="Liu Q."/>
            <person name="Huang B."/>
            <person name="Guo Z."/>
            <person name="Lei P."/>
        </authorList>
    </citation>
    <scope>NUCLEOTIDE SEQUENCE</scope>
    <source>
        <strain evidence="18">S6</strain>
    </source>
</reference>
<dbReference type="PANTHER" id="PTHR32282:SF33">
    <property type="entry name" value="PEPTIDOGLYCAN GLYCOSYLTRANSFERASE"/>
    <property type="match status" value="1"/>
</dbReference>
<comment type="similarity">
    <text evidence="2">In the C-terminal section; belongs to the transpeptidase family.</text>
</comment>
<accession>A0A975IX17</accession>
<evidence type="ECO:0000259" key="17">
    <source>
        <dbReference type="Pfam" id="PF00912"/>
    </source>
</evidence>
<evidence type="ECO:0000256" key="9">
    <source>
        <dbReference type="ARBA" id="ARBA00022960"/>
    </source>
</evidence>
<dbReference type="PANTHER" id="PTHR32282">
    <property type="entry name" value="BINDING PROTEIN TRANSPEPTIDASE, PUTATIVE-RELATED"/>
    <property type="match status" value="1"/>
</dbReference>
<dbReference type="EMBL" id="CP073078">
    <property type="protein sequence ID" value="QUD90662.1"/>
    <property type="molecule type" value="Genomic_DNA"/>
</dbReference>
<feature type="domain" description="Penicillin-binding protein transpeptidase" evidence="16">
    <location>
        <begin position="292"/>
        <end position="520"/>
    </location>
</feature>
<evidence type="ECO:0000256" key="14">
    <source>
        <dbReference type="ARBA" id="ARBA00049902"/>
    </source>
</evidence>
<gene>
    <name evidence="18" type="ORF">KCG34_04220</name>
</gene>
<feature type="domain" description="Glycosyl transferase family 51" evidence="17">
    <location>
        <begin position="41"/>
        <end position="204"/>
    </location>
</feature>
<keyword evidence="19" id="KW-1185">Reference proteome</keyword>
<keyword evidence="11" id="KW-0511">Multifunctional enzyme</keyword>
<dbReference type="GO" id="GO:0008658">
    <property type="term" value="F:penicillin binding"/>
    <property type="evidence" value="ECO:0007669"/>
    <property type="project" value="InterPro"/>
</dbReference>
<evidence type="ECO:0000256" key="6">
    <source>
        <dbReference type="ARBA" id="ARBA00022676"/>
    </source>
</evidence>
<keyword evidence="7" id="KW-0808">Transferase</keyword>
<dbReference type="SUPFAM" id="SSF53955">
    <property type="entry name" value="Lysozyme-like"/>
    <property type="match status" value="1"/>
</dbReference>
<dbReference type="GO" id="GO:0006508">
    <property type="term" value="P:proteolysis"/>
    <property type="evidence" value="ECO:0007669"/>
    <property type="project" value="UniProtKB-KW"/>
</dbReference>
<evidence type="ECO:0000259" key="16">
    <source>
        <dbReference type="Pfam" id="PF00905"/>
    </source>
</evidence>
<feature type="region of interest" description="Disordered" evidence="15">
    <location>
        <begin position="586"/>
        <end position="605"/>
    </location>
</feature>
<dbReference type="AlphaFoldDB" id="A0A975IX17"/>
<evidence type="ECO:0000256" key="12">
    <source>
        <dbReference type="ARBA" id="ARBA00023316"/>
    </source>
</evidence>
<dbReference type="GO" id="GO:0071555">
    <property type="term" value="P:cell wall organization"/>
    <property type="evidence" value="ECO:0007669"/>
    <property type="project" value="UniProtKB-KW"/>
</dbReference>
<dbReference type="InterPro" id="IPR050396">
    <property type="entry name" value="Glycosyltr_51/Transpeptidase"/>
</dbReference>
<evidence type="ECO:0000256" key="13">
    <source>
        <dbReference type="ARBA" id="ARBA00034000"/>
    </source>
</evidence>
<dbReference type="Gene3D" id="3.40.710.10">
    <property type="entry name" value="DD-peptidase/beta-lactamase superfamily"/>
    <property type="match status" value="1"/>
</dbReference>
<name>A0A975IX17_9CAUL</name>
<keyword evidence="10" id="KW-0573">Peptidoglycan synthesis</keyword>
<dbReference type="Gene3D" id="1.10.3810.10">
    <property type="entry name" value="Biosynthetic peptidoglycan transglycosylase-like"/>
    <property type="match status" value="1"/>
</dbReference>
<keyword evidence="8" id="KW-0378">Hydrolase</keyword>
<keyword evidence="12" id="KW-0961">Cell wall biogenesis/degradation</keyword>
<dbReference type="InterPro" id="IPR001460">
    <property type="entry name" value="PCN-bd_Tpept"/>
</dbReference>
<comment type="pathway">
    <text evidence="1">Cell wall biogenesis; peptidoglycan biosynthesis.</text>
</comment>
<dbReference type="GO" id="GO:0009002">
    <property type="term" value="F:serine-type D-Ala-D-Ala carboxypeptidase activity"/>
    <property type="evidence" value="ECO:0007669"/>
    <property type="project" value="UniProtKB-EC"/>
</dbReference>
<dbReference type="Proteomes" id="UP000676409">
    <property type="component" value="Chromosome"/>
</dbReference>
<evidence type="ECO:0000313" key="19">
    <source>
        <dbReference type="Proteomes" id="UP000676409"/>
    </source>
</evidence>
<dbReference type="SUPFAM" id="SSF56601">
    <property type="entry name" value="beta-lactamase/transpeptidase-like"/>
    <property type="match status" value="1"/>
</dbReference>
<dbReference type="GO" id="GO:0008955">
    <property type="term" value="F:peptidoglycan glycosyltransferase activity"/>
    <property type="evidence" value="ECO:0007669"/>
    <property type="project" value="UniProtKB-EC"/>
</dbReference>
<dbReference type="NCBIfam" id="TIGR02074">
    <property type="entry name" value="PBP_1a_fam"/>
    <property type="match status" value="1"/>
</dbReference>
<dbReference type="Pfam" id="PF00905">
    <property type="entry name" value="Transpeptidase"/>
    <property type="match status" value="1"/>
</dbReference>
<sequence>MGLAISGLPDVSNLNNVRREPTITYVDRSGVMIGMRGGRYGPPVDLNRLPAYVPAAFVSIEDRRFYEHMGFDPVGIARAVAADITKGRTAEGASTITQQLARNLFLTPDQTMERKAQELALAVMIEQKYTKKQILALYLSRVYFGNGAYGLEAASQRYFGKPAAKLSIAEAAALAGVLKSPTHYNPLDEPQRSAERAKIVLAAMVDTGAITEAQRRKAEAHPIRVYAQAASASAQYFVDWVDGQTRSFLGGAPKQDLVVQTTLDLPLEEIAAKTTASVVARDARQGVQQAALVALDSAGRVRSMVGGVDYGESQFNRAVAAHRQAGSSWKPFVYLTAMEAGQTPEMQVVDEPVTINGWSPHNYEPEYLGTITLQDALAHSVNTVAARLADQVGRNNVAQTAKRLGISSPINTDPAMALGTTQVTPLEMAQAYSTFADGGLGSSAYGVESIKTSAGKVLFQHRAQPQPQLIANPALSEMNQMLRAVVTSGTGVHDAIPGYDIAGKTGTTSDYKDAWFCGFTGGFTTVVWVGRDDSTPMIRVAGAGAPSEIWRGFMGAALPRVRPTAIPPGPPPPAPVLPPADSVAVAAAPPVVEADPETPSAPPQR</sequence>
<evidence type="ECO:0000256" key="3">
    <source>
        <dbReference type="ARBA" id="ARBA00007739"/>
    </source>
</evidence>
<dbReference type="FunFam" id="1.10.3810.10:FF:000001">
    <property type="entry name" value="Penicillin-binding protein 1A"/>
    <property type="match status" value="1"/>
</dbReference>
<dbReference type="GO" id="GO:0008360">
    <property type="term" value="P:regulation of cell shape"/>
    <property type="evidence" value="ECO:0007669"/>
    <property type="project" value="UniProtKB-KW"/>
</dbReference>
<evidence type="ECO:0000256" key="10">
    <source>
        <dbReference type="ARBA" id="ARBA00022984"/>
    </source>
</evidence>
<evidence type="ECO:0000256" key="1">
    <source>
        <dbReference type="ARBA" id="ARBA00004752"/>
    </source>
</evidence>
<evidence type="ECO:0000256" key="2">
    <source>
        <dbReference type="ARBA" id="ARBA00007090"/>
    </source>
</evidence>
<organism evidence="18 19">
    <name type="scientific">Phenylobacterium montanum</name>
    <dbReference type="NCBI Taxonomy" id="2823693"/>
    <lineage>
        <taxon>Bacteria</taxon>
        <taxon>Pseudomonadati</taxon>
        <taxon>Pseudomonadota</taxon>
        <taxon>Alphaproteobacteria</taxon>
        <taxon>Caulobacterales</taxon>
        <taxon>Caulobacteraceae</taxon>
        <taxon>Phenylobacterium</taxon>
    </lineage>
</organism>
<dbReference type="InterPro" id="IPR012338">
    <property type="entry name" value="Beta-lactam/transpept-like"/>
</dbReference>
<evidence type="ECO:0000256" key="11">
    <source>
        <dbReference type="ARBA" id="ARBA00023268"/>
    </source>
</evidence>
<keyword evidence="4" id="KW-0121">Carboxypeptidase</keyword>
<dbReference type="GO" id="GO:0030288">
    <property type="term" value="C:outer membrane-bounded periplasmic space"/>
    <property type="evidence" value="ECO:0007669"/>
    <property type="project" value="TreeGrafter"/>
</dbReference>
<evidence type="ECO:0000256" key="5">
    <source>
        <dbReference type="ARBA" id="ARBA00022670"/>
    </source>
</evidence>
<evidence type="ECO:0000256" key="7">
    <source>
        <dbReference type="ARBA" id="ARBA00022679"/>
    </source>
</evidence>
<dbReference type="InterPro" id="IPR036950">
    <property type="entry name" value="PBP_transglycosylase"/>
</dbReference>
<dbReference type="KEGG" id="caul:KCG34_04220"/>
<proteinExistence type="inferred from homology"/>
<keyword evidence="6" id="KW-0328">Glycosyltransferase</keyword>
<evidence type="ECO:0000256" key="4">
    <source>
        <dbReference type="ARBA" id="ARBA00022645"/>
    </source>
</evidence>